<dbReference type="FunFam" id="3.30.230.70:FF:000001">
    <property type="entry name" value="Polyribonucleotide nucleotidyltransferase"/>
    <property type="match status" value="1"/>
</dbReference>
<keyword evidence="3" id="KW-0548">Nucleotidyltransferase</keyword>
<dbReference type="Gene3D" id="3.30.230.70">
    <property type="entry name" value="GHMP Kinase, N-terminal domain"/>
    <property type="match status" value="1"/>
</dbReference>
<name>A0A286TBC6_BIFBI</name>
<evidence type="ECO:0000259" key="6">
    <source>
        <dbReference type="Pfam" id="PF01138"/>
    </source>
</evidence>
<dbReference type="SUPFAM" id="SSF55666">
    <property type="entry name" value="Ribonuclease PH domain 2-like"/>
    <property type="match status" value="1"/>
</dbReference>
<dbReference type="InterPro" id="IPR020568">
    <property type="entry name" value="Ribosomal_Su5_D2-typ_SF"/>
</dbReference>
<gene>
    <name evidence="7" type="ORF">BBJK_00925</name>
</gene>
<dbReference type="Pfam" id="PF01138">
    <property type="entry name" value="RNase_PH"/>
    <property type="match status" value="1"/>
</dbReference>
<dbReference type="PANTHER" id="PTHR11252">
    <property type="entry name" value="POLYRIBONUCLEOTIDE NUCLEOTIDYLTRANSFERASE"/>
    <property type="match status" value="1"/>
</dbReference>
<evidence type="ECO:0000313" key="8">
    <source>
        <dbReference type="Proteomes" id="UP000262177"/>
    </source>
</evidence>
<dbReference type="GO" id="GO:0003723">
    <property type="term" value="F:RNA binding"/>
    <property type="evidence" value="ECO:0007669"/>
    <property type="project" value="UniProtKB-KW"/>
</dbReference>
<dbReference type="GO" id="GO:0005829">
    <property type="term" value="C:cytosol"/>
    <property type="evidence" value="ECO:0007669"/>
    <property type="project" value="TreeGrafter"/>
</dbReference>
<dbReference type="PANTHER" id="PTHR11252:SF0">
    <property type="entry name" value="POLYRIBONUCLEOTIDE NUCLEOTIDYLTRANSFERASE 1, MITOCHONDRIAL"/>
    <property type="match status" value="1"/>
</dbReference>
<feature type="compositionally biased region" description="Low complexity" evidence="5">
    <location>
        <begin position="258"/>
        <end position="280"/>
    </location>
</feature>
<reference evidence="7 8" key="1">
    <citation type="journal article" date="2017" name="Biosci. Biotechnol. Biochem.">
        <title>Identification and characterization of a sulfoglycosidase from Bifidobacterium bifidum implicated in mucin glycan utilization.</title>
        <authorList>
            <person name="Katoh T."/>
            <person name="Maeshibu T."/>
            <person name="Kikkawa K."/>
            <person name="Gotoh A."/>
            <person name="Tomabechi Y."/>
            <person name="Nakamura M."/>
            <person name="Liao W.-H."/>
            <person name="Yamaguchi M."/>
            <person name="Ashida H."/>
            <person name="Yamamoto K."/>
            <person name="Katayama T."/>
        </authorList>
    </citation>
    <scope>NUCLEOTIDE SEQUENCE [LARGE SCALE GENOMIC DNA]</scope>
    <source>
        <strain evidence="7 8">JCM 7004</strain>
    </source>
</reference>
<dbReference type="InterPro" id="IPR036345">
    <property type="entry name" value="ExoRNase_PH_dom2_sf"/>
</dbReference>
<feature type="region of interest" description="Disordered" evidence="5">
    <location>
        <begin position="308"/>
        <end position="327"/>
    </location>
</feature>
<evidence type="ECO:0000256" key="1">
    <source>
        <dbReference type="ARBA" id="ARBA00012416"/>
    </source>
</evidence>
<evidence type="ECO:0000256" key="2">
    <source>
        <dbReference type="ARBA" id="ARBA00022679"/>
    </source>
</evidence>
<dbReference type="GO" id="GO:0006402">
    <property type="term" value="P:mRNA catabolic process"/>
    <property type="evidence" value="ECO:0007669"/>
    <property type="project" value="InterPro"/>
</dbReference>
<feature type="region of interest" description="Disordered" evidence="5">
    <location>
        <begin position="253"/>
        <end position="292"/>
    </location>
</feature>
<accession>A0A286TBC6</accession>
<evidence type="ECO:0000256" key="4">
    <source>
        <dbReference type="ARBA" id="ARBA00022884"/>
    </source>
</evidence>
<sequence length="386" mass="41754">MEGPEIKAVEAVIDNGSFGKRTLRFETGRLAQQADGAVAAYLDDDSMILSTTTAGSSPKENYDFFPLTVDVEEKMYAAGKIPGSFFRREGRPSSEAILACRIIDRPLRPLFPHTLRNEVQVVETVLSIDPDDAYDVIALNAASASTMISGLPFEGPVSGVRLALIDGQWVAFPRWSERERAVFEIVVAGRVIENGDVAIAMIEAGAGKNAWHLIYDEGQIKPDEEVVAQGLEAAKPFIKVICEAQNELKEKAAKETRTSSCSPSTPTSCTPASTRSPTRTSTRHCPSRRSCRARTASTRSRSTCVRCSRTSSPTWTMPRRRRNSATRSRSCSARSCAAASSPRTTASTAVACATSAPCPPRWTSCRACTAPPCSSAARPRSWASPR</sequence>
<evidence type="ECO:0000313" key="7">
    <source>
        <dbReference type="EMBL" id="BBA47662.1"/>
    </source>
</evidence>
<dbReference type="AlphaFoldDB" id="A0A286TBC6"/>
<dbReference type="Proteomes" id="UP000262177">
    <property type="component" value="Chromosome"/>
</dbReference>
<proteinExistence type="predicted"/>
<protein>
    <recommendedName>
        <fullName evidence="1">polyribonucleotide nucleotidyltransferase</fullName>
        <ecNumber evidence="1">2.7.7.8</ecNumber>
    </recommendedName>
</protein>
<dbReference type="GO" id="GO:0000175">
    <property type="term" value="F:3'-5'-RNA exonuclease activity"/>
    <property type="evidence" value="ECO:0007669"/>
    <property type="project" value="TreeGrafter"/>
</dbReference>
<dbReference type="GO" id="GO:0004654">
    <property type="term" value="F:polyribonucleotide nucleotidyltransferase activity"/>
    <property type="evidence" value="ECO:0007669"/>
    <property type="project" value="UniProtKB-EC"/>
</dbReference>
<feature type="domain" description="Exoribonuclease phosphorolytic" evidence="6">
    <location>
        <begin position="21"/>
        <end position="152"/>
    </location>
</feature>
<dbReference type="EC" id="2.7.7.8" evidence="1"/>
<keyword evidence="4" id="KW-0694">RNA-binding</keyword>
<keyword evidence="2" id="KW-0808">Transferase</keyword>
<organism evidence="7 8">
    <name type="scientific">Bifidobacterium bifidum LMG 13195</name>
    <dbReference type="NCBI Taxonomy" id="1207542"/>
    <lineage>
        <taxon>Bacteria</taxon>
        <taxon>Bacillati</taxon>
        <taxon>Actinomycetota</taxon>
        <taxon>Actinomycetes</taxon>
        <taxon>Bifidobacteriales</taxon>
        <taxon>Bifidobacteriaceae</taxon>
        <taxon>Bifidobacterium</taxon>
    </lineage>
</organism>
<evidence type="ECO:0000256" key="5">
    <source>
        <dbReference type="SAM" id="MobiDB-lite"/>
    </source>
</evidence>
<dbReference type="InterPro" id="IPR001247">
    <property type="entry name" value="ExoRNase_PH_dom1"/>
</dbReference>
<dbReference type="InterPro" id="IPR027408">
    <property type="entry name" value="PNPase/RNase_PH_dom_sf"/>
</dbReference>
<evidence type="ECO:0000256" key="3">
    <source>
        <dbReference type="ARBA" id="ARBA00022695"/>
    </source>
</evidence>
<dbReference type="InterPro" id="IPR012162">
    <property type="entry name" value="PNPase"/>
</dbReference>
<dbReference type="EMBL" id="AP018131">
    <property type="protein sequence ID" value="BBA47662.1"/>
    <property type="molecule type" value="Genomic_DNA"/>
</dbReference>
<feature type="compositionally biased region" description="Basic residues" evidence="5">
    <location>
        <begin position="281"/>
        <end position="292"/>
    </location>
</feature>
<dbReference type="SUPFAM" id="SSF54211">
    <property type="entry name" value="Ribosomal protein S5 domain 2-like"/>
    <property type="match status" value="1"/>
</dbReference>